<dbReference type="Pfam" id="PF09588">
    <property type="entry name" value="YqaJ"/>
    <property type="match status" value="1"/>
</dbReference>
<reference evidence="2" key="1">
    <citation type="journal article" date="2020" name="Nature">
        <title>Giant virus diversity and host interactions through global metagenomics.</title>
        <authorList>
            <person name="Schulz F."/>
            <person name="Roux S."/>
            <person name="Paez-Espino D."/>
            <person name="Jungbluth S."/>
            <person name="Walsh D.A."/>
            <person name="Denef V.J."/>
            <person name="McMahon K.D."/>
            <person name="Konstantinidis K.T."/>
            <person name="Eloe-Fadrosh E.A."/>
            <person name="Kyrpides N.C."/>
            <person name="Woyke T."/>
        </authorList>
    </citation>
    <scope>NUCLEOTIDE SEQUENCE</scope>
    <source>
        <strain evidence="2">GVMAG-S-1102244-55</strain>
    </source>
</reference>
<evidence type="ECO:0000313" key="2">
    <source>
        <dbReference type="EMBL" id="QHU14907.1"/>
    </source>
</evidence>
<dbReference type="InterPro" id="IPR019080">
    <property type="entry name" value="YqaJ_viral_recombinase"/>
</dbReference>
<dbReference type="EMBL" id="MN740847">
    <property type="protein sequence ID" value="QHU14907.1"/>
    <property type="molecule type" value="Genomic_DNA"/>
</dbReference>
<dbReference type="PANTHER" id="PTHR46609">
    <property type="entry name" value="EXONUCLEASE, PHAGE-TYPE/RECB, C-TERMINAL DOMAIN-CONTAINING PROTEIN"/>
    <property type="match status" value="1"/>
</dbReference>
<dbReference type="InterPro" id="IPR011604">
    <property type="entry name" value="PDDEXK-like_dom_sf"/>
</dbReference>
<dbReference type="InterPro" id="IPR051703">
    <property type="entry name" value="NF-kappa-B_Signaling_Reg"/>
</dbReference>
<feature type="domain" description="YqaJ viral recombinase" evidence="1">
    <location>
        <begin position="139"/>
        <end position="272"/>
    </location>
</feature>
<dbReference type="Gene3D" id="3.90.320.10">
    <property type="match status" value="1"/>
</dbReference>
<name>A0A6C0KDT8_9ZZZZ</name>
<dbReference type="InterPro" id="IPR011335">
    <property type="entry name" value="Restrct_endonuc-II-like"/>
</dbReference>
<sequence length="457" mass="54045">MTNVFWNDLQCLKDILDELEAPNTVINDKDIEDFKESVCYIVNDVINNNISIYSDKHFDEILFENVLSNVKKSYCDVINLFDFDVEGQVWDAIEIYCYKHNAFRSYSNTTIINKPDNKKVKKLVTEYINTPQLEQRSKEWFEFRRSGLSASDIWKAIDSQSMQNSLIYSKCKPMNMKLSKSTNINTAFHNGHLFEPLSIMHYEYDFDTIVGEFGCMAHKSYPYLLASPDGINIKEGNDRYGRMVEVKNPTTRQLTGIPKKEYWIQMQLQMEVWDFEECDFLETVFKQYETYQEFLDDGDSFTRTANNKRKGIIIRFYDGEQPIYKYSPVDISKEEFNIWYDKTLDESNDLNFVCKIYWYLKDYSCVLVPRNRKWFNHSQPKLKSIWDTIEKERVEGYEHRKPKSKRKKKLTPNSLIKLEENAKNLFASCGLIDSPKMDKNQNIVIKVRTESFDAKSN</sequence>
<dbReference type="PANTHER" id="PTHR46609:SF6">
    <property type="entry name" value="EXONUCLEASE, PHAGE-TYPE_RECB, C-TERMINAL DOMAIN-CONTAINING PROTEIN-RELATED"/>
    <property type="match status" value="1"/>
</dbReference>
<organism evidence="2">
    <name type="scientific">viral metagenome</name>
    <dbReference type="NCBI Taxonomy" id="1070528"/>
    <lineage>
        <taxon>unclassified sequences</taxon>
        <taxon>metagenomes</taxon>
        <taxon>organismal metagenomes</taxon>
    </lineage>
</organism>
<accession>A0A6C0KDT8</accession>
<protein>
    <recommendedName>
        <fullName evidence="1">YqaJ viral recombinase domain-containing protein</fullName>
    </recommendedName>
</protein>
<proteinExistence type="predicted"/>
<dbReference type="SUPFAM" id="SSF52980">
    <property type="entry name" value="Restriction endonuclease-like"/>
    <property type="match status" value="1"/>
</dbReference>
<evidence type="ECO:0000259" key="1">
    <source>
        <dbReference type="Pfam" id="PF09588"/>
    </source>
</evidence>
<dbReference type="AlphaFoldDB" id="A0A6C0KDT8"/>